<sequence>MLIGFDIGGTKIEVCVLDENGASYFKKRAATPDSYSLFLDTISELVIDAETMVNYSFAHVGLGLPGTISPATGLMKNANCTFINGHDLLSDLSAKLNKQVYIANDANCFALSEAIDGAGQKGRLVFGAILGTGCGGGIVFNKTLWEGPNALGGEWGHNPLPNFSPVKDGEARSCYCGKYNCIEQFISGTGLEKTYSAYTQASLSAPDIIEAMRSNDTTALAVYKTLIDQMARSFAAVINMMDPDVIVIGGGLSNVEEICTDLPNQIEQYIFGNELKTNIKIAEYGDSSGIRGAAQLAKSFIQVNI</sequence>
<dbReference type="Proteomes" id="UP000189475">
    <property type="component" value="Unassembled WGS sequence"/>
</dbReference>
<dbReference type="Gene3D" id="3.30.420.40">
    <property type="match status" value="2"/>
</dbReference>
<evidence type="ECO:0000313" key="3">
    <source>
        <dbReference type="Proteomes" id="UP000189475"/>
    </source>
</evidence>
<organism evidence="2 3">
    <name type="scientific">Vibrio palustris</name>
    <dbReference type="NCBI Taxonomy" id="1918946"/>
    <lineage>
        <taxon>Bacteria</taxon>
        <taxon>Pseudomonadati</taxon>
        <taxon>Pseudomonadota</taxon>
        <taxon>Gammaproteobacteria</taxon>
        <taxon>Vibrionales</taxon>
        <taxon>Vibrionaceae</taxon>
        <taxon>Vibrio</taxon>
    </lineage>
</organism>
<keyword evidence="3" id="KW-1185">Reference proteome</keyword>
<proteinExistence type="predicted"/>
<dbReference type="OrthoDB" id="9810372at2"/>
<dbReference type="EC" id="2.7.1.4" evidence="2"/>
<keyword evidence="2" id="KW-0418">Kinase</keyword>
<dbReference type="InterPro" id="IPR049874">
    <property type="entry name" value="ROK_cs"/>
</dbReference>
<dbReference type="InterPro" id="IPR000600">
    <property type="entry name" value="ROK"/>
</dbReference>
<dbReference type="EMBL" id="FUFT01000002">
    <property type="protein sequence ID" value="SJL83413.1"/>
    <property type="molecule type" value="Genomic_DNA"/>
</dbReference>
<evidence type="ECO:0000256" key="1">
    <source>
        <dbReference type="ARBA" id="ARBA00023277"/>
    </source>
</evidence>
<dbReference type="PANTHER" id="PTHR18964:SF174">
    <property type="entry name" value="D-ALLOSE KINASE-RELATED"/>
    <property type="match status" value="1"/>
</dbReference>
<evidence type="ECO:0000313" key="2">
    <source>
        <dbReference type="EMBL" id="SJL83413.1"/>
    </source>
</evidence>
<dbReference type="AlphaFoldDB" id="A0A1R4B3D4"/>
<dbReference type="CDD" id="cd24066">
    <property type="entry name" value="ASKHA_NBD_ROK_EcFRK-like"/>
    <property type="match status" value="1"/>
</dbReference>
<keyword evidence="2" id="KW-0808">Transferase</keyword>
<dbReference type="STRING" id="1918946.VPAL9027_01379"/>
<dbReference type="InterPro" id="IPR043129">
    <property type="entry name" value="ATPase_NBD"/>
</dbReference>
<protein>
    <submittedName>
        <fullName evidence="2">Fructokinase</fullName>
        <ecNumber evidence="2">2.7.1.4</ecNumber>
    </submittedName>
</protein>
<dbReference type="PANTHER" id="PTHR18964">
    <property type="entry name" value="ROK (REPRESSOR, ORF, KINASE) FAMILY"/>
    <property type="match status" value="1"/>
</dbReference>
<gene>
    <name evidence="2" type="primary">mak</name>
    <name evidence="2" type="ORF">VPAL9027_01379</name>
</gene>
<dbReference type="PROSITE" id="PS01125">
    <property type="entry name" value="ROK"/>
    <property type="match status" value="1"/>
</dbReference>
<dbReference type="SUPFAM" id="SSF53067">
    <property type="entry name" value="Actin-like ATPase domain"/>
    <property type="match status" value="1"/>
</dbReference>
<dbReference type="Pfam" id="PF00480">
    <property type="entry name" value="ROK"/>
    <property type="match status" value="1"/>
</dbReference>
<dbReference type="GO" id="GO:0008865">
    <property type="term" value="F:fructokinase activity"/>
    <property type="evidence" value="ECO:0007669"/>
    <property type="project" value="UniProtKB-EC"/>
</dbReference>
<name>A0A1R4B3D4_9VIBR</name>
<reference evidence="2 3" key="1">
    <citation type="submission" date="2017-02" db="EMBL/GenBank/DDBJ databases">
        <authorList>
            <person name="Peterson S.W."/>
        </authorList>
    </citation>
    <scope>NUCLEOTIDE SEQUENCE [LARGE SCALE GENOMIC DNA]</scope>
    <source>
        <strain evidence="2 3">CECT 9027</strain>
    </source>
</reference>
<accession>A0A1R4B3D4</accession>
<keyword evidence="1" id="KW-0119">Carbohydrate metabolism</keyword>
<dbReference type="RefSeq" id="WP_077313500.1">
    <property type="nucleotide sequence ID" value="NZ_AP024887.1"/>
</dbReference>